<name>A0A285CJA1_9BACI</name>
<gene>
    <name evidence="1" type="ORF">SAMN05877753_101377</name>
</gene>
<evidence type="ECO:0000313" key="1">
    <source>
        <dbReference type="EMBL" id="SNX67063.1"/>
    </source>
</evidence>
<dbReference type="RefSeq" id="WP_179714139.1">
    <property type="nucleotide sequence ID" value="NZ_JBEPMQ010000003.1"/>
</dbReference>
<dbReference type="SUPFAM" id="SSF81301">
    <property type="entry name" value="Nucleotidyltransferase"/>
    <property type="match status" value="1"/>
</dbReference>
<protein>
    <submittedName>
        <fullName evidence="1">Uncharacterized protein</fullName>
    </submittedName>
</protein>
<evidence type="ECO:0000313" key="2">
    <source>
        <dbReference type="Proteomes" id="UP000219546"/>
    </source>
</evidence>
<organism evidence="1 2">
    <name type="scientific">Bacillus oleivorans</name>
    <dbReference type="NCBI Taxonomy" id="1448271"/>
    <lineage>
        <taxon>Bacteria</taxon>
        <taxon>Bacillati</taxon>
        <taxon>Bacillota</taxon>
        <taxon>Bacilli</taxon>
        <taxon>Bacillales</taxon>
        <taxon>Bacillaceae</taxon>
        <taxon>Bacillus</taxon>
    </lineage>
</organism>
<dbReference type="Proteomes" id="UP000219546">
    <property type="component" value="Unassembled WGS sequence"/>
</dbReference>
<dbReference type="Gene3D" id="3.30.460.40">
    <property type="match status" value="1"/>
</dbReference>
<reference evidence="1 2" key="1">
    <citation type="submission" date="2017-08" db="EMBL/GenBank/DDBJ databases">
        <authorList>
            <person name="de Groot N.N."/>
        </authorList>
    </citation>
    <scope>NUCLEOTIDE SEQUENCE [LARGE SCALE GENOMIC DNA]</scope>
    <source>
        <strain evidence="1 2">JC228</strain>
    </source>
</reference>
<keyword evidence="2" id="KW-1185">Reference proteome</keyword>
<proteinExistence type="predicted"/>
<dbReference type="EMBL" id="OAOP01000001">
    <property type="protein sequence ID" value="SNX67063.1"/>
    <property type="molecule type" value="Genomic_DNA"/>
</dbReference>
<dbReference type="AlphaFoldDB" id="A0A285CJA1"/>
<accession>A0A285CJA1</accession>
<sequence length="113" mass="13343">MGGFAIQHQEGIYKLTFNEESIVDHKNINGVEIPLCSLEDWYVLYWLIPDKREKADLIENYLRNKGVKHPRLLEKALEQPLPFEVKERVDIFDINLVYVCLHFSNTTCSLHWI</sequence>
<dbReference type="InterPro" id="IPR043519">
    <property type="entry name" value="NT_sf"/>
</dbReference>